<proteinExistence type="predicted"/>
<evidence type="ECO:0000313" key="2">
    <source>
        <dbReference type="WBParaSite" id="ASIM_0000717201-mRNA-1"/>
    </source>
</evidence>
<sequence length="107" mass="12491">LINENVQLSEKVEEQLLRINELEGDVSLLRKTIDSLEEESRKAFDAMEQMSKEVEEKTAEVQAANMAICRLQVCGQHYYFLLQFFCLSLIFQLSQKIFIDDDRISKN</sequence>
<feature type="coiled-coil region" evidence="1">
    <location>
        <begin position="5"/>
        <end position="67"/>
    </location>
</feature>
<organism evidence="2">
    <name type="scientific">Anisakis simplex</name>
    <name type="common">Herring worm</name>
    <dbReference type="NCBI Taxonomy" id="6269"/>
    <lineage>
        <taxon>Eukaryota</taxon>
        <taxon>Metazoa</taxon>
        <taxon>Ecdysozoa</taxon>
        <taxon>Nematoda</taxon>
        <taxon>Chromadorea</taxon>
        <taxon>Rhabditida</taxon>
        <taxon>Spirurina</taxon>
        <taxon>Ascaridomorpha</taxon>
        <taxon>Ascaridoidea</taxon>
        <taxon>Anisakidae</taxon>
        <taxon>Anisakis</taxon>
        <taxon>Anisakis simplex complex</taxon>
    </lineage>
</organism>
<keyword evidence="1" id="KW-0175">Coiled coil</keyword>
<dbReference type="AlphaFoldDB" id="A0A0M3JHQ8"/>
<evidence type="ECO:0000256" key="1">
    <source>
        <dbReference type="SAM" id="Coils"/>
    </source>
</evidence>
<reference evidence="2" key="1">
    <citation type="submission" date="2017-02" db="UniProtKB">
        <authorList>
            <consortium name="WormBaseParasite"/>
        </authorList>
    </citation>
    <scope>IDENTIFICATION</scope>
</reference>
<protein>
    <submittedName>
        <fullName evidence="2">t-SNARE coiled-coil homology domain-containing protein</fullName>
    </submittedName>
</protein>
<name>A0A0M3JHQ8_ANISI</name>
<accession>A0A0M3JHQ8</accession>
<dbReference type="WBParaSite" id="ASIM_0000717201-mRNA-1">
    <property type="protein sequence ID" value="ASIM_0000717201-mRNA-1"/>
    <property type="gene ID" value="ASIM_0000717201"/>
</dbReference>